<proteinExistence type="predicted"/>
<dbReference type="Proteomes" id="UP001497680">
    <property type="component" value="Unassembled WGS sequence"/>
</dbReference>
<evidence type="ECO:0000313" key="2">
    <source>
        <dbReference type="Proteomes" id="UP001497680"/>
    </source>
</evidence>
<comment type="caution">
    <text evidence="1">The sequence shown here is derived from an EMBL/GenBank/DDBJ whole genome shotgun (WGS) entry which is preliminary data.</text>
</comment>
<evidence type="ECO:0000313" key="1">
    <source>
        <dbReference type="EMBL" id="KAI6090511.1"/>
    </source>
</evidence>
<sequence length="279" mass="30813">MADEAALLQLAETEVAQEIPREQYLPVLTNPPFVFVDGTFNTRDLGLVPGSPLRAGFAFRSGALFQLTDNGKAVLEGKLGVRRVFDLRSPEERGAAPDPPLDGVENTWIQSARPDSTPDLDHFVAGEGEDGYREMYLEVIDVYRDSWKAILEHVRDRPDDPFLVHCTAGRDRTGVLAGMLLTLAGASQEAITLDYLLSRIGTEPVRLMLLQFAVAGTKATSQEQPGFYNLVSLRSSSWKAFVDGVQQEHGGFEQFVAEKLGFSKEDMAKIKTNLTKPRQ</sequence>
<keyword evidence="2" id="KW-1185">Reference proteome</keyword>
<gene>
    <name evidence="1" type="ORF">F4821DRAFT_19536</name>
</gene>
<accession>A0ACC0DCN1</accession>
<organism evidence="1 2">
    <name type="scientific">Hypoxylon rubiginosum</name>
    <dbReference type="NCBI Taxonomy" id="110542"/>
    <lineage>
        <taxon>Eukaryota</taxon>
        <taxon>Fungi</taxon>
        <taxon>Dikarya</taxon>
        <taxon>Ascomycota</taxon>
        <taxon>Pezizomycotina</taxon>
        <taxon>Sordariomycetes</taxon>
        <taxon>Xylariomycetidae</taxon>
        <taxon>Xylariales</taxon>
        <taxon>Hypoxylaceae</taxon>
        <taxon>Hypoxylon</taxon>
    </lineage>
</organism>
<dbReference type="EMBL" id="MU394290">
    <property type="protein sequence ID" value="KAI6090511.1"/>
    <property type="molecule type" value="Genomic_DNA"/>
</dbReference>
<protein>
    <submittedName>
        <fullName evidence="1">Protein-tyrosine phosphatase-like protein</fullName>
    </submittedName>
</protein>
<reference evidence="1 2" key="1">
    <citation type="journal article" date="2022" name="New Phytol.">
        <title>Ecological generalism drives hyperdiversity of secondary metabolite gene clusters in xylarialean endophytes.</title>
        <authorList>
            <person name="Franco M.E.E."/>
            <person name="Wisecaver J.H."/>
            <person name="Arnold A.E."/>
            <person name="Ju Y.M."/>
            <person name="Slot J.C."/>
            <person name="Ahrendt S."/>
            <person name="Moore L.P."/>
            <person name="Eastman K.E."/>
            <person name="Scott K."/>
            <person name="Konkel Z."/>
            <person name="Mondo S.J."/>
            <person name="Kuo A."/>
            <person name="Hayes R.D."/>
            <person name="Haridas S."/>
            <person name="Andreopoulos B."/>
            <person name="Riley R."/>
            <person name="LaButti K."/>
            <person name="Pangilinan J."/>
            <person name="Lipzen A."/>
            <person name="Amirebrahimi M."/>
            <person name="Yan J."/>
            <person name="Adam C."/>
            <person name="Keymanesh K."/>
            <person name="Ng V."/>
            <person name="Louie K."/>
            <person name="Northen T."/>
            <person name="Drula E."/>
            <person name="Henrissat B."/>
            <person name="Hsieh H.M."/>
            <person name="Youens-Clark K."/>
            <person name="Lutzoni F."/>
            <person name="Miadlikowska J."/>
            <person name="Eastwood D.C."/>
            <person name="Hamelin R.C."/>
            <person name="Grigoriev I.V."/>
            <person name="U'Ren J.M."/>
        </authorList>
    </citation>
    <scope>NUCLEOTIDE SEQUENCE [LARGE SCALE GENOMIC DNA]</scope>
    <source>
        <strain evidence="1 2">ER1909</strain>
    </source>
</reference>
<name>A0ACC0DCN1_9PEZI</name>